<gene>
    <name evidence="1" type="ORF">CI531_24580</name>
</gene>
<comment type="caution">
    <text evidence="1">The sequence shown here is derived from an EMBL/GenBank/DDBJ whole genome shotgun (WGS) entry which is preliminary data.</text>
</comment>
<proteinExistence type="predicted"/>
<protein>
    <recommendedName>
        <fullName evidence="2">Ash family protein</fullName>
    </recommendedName>
</protein>
<dbReference type="AlphaFoldDB" id="A0A5V1PM95"/>
<dbReference type="EMBL" id="AAGYBI010000088">
    <property type="protein sequence ID" value="EBT2271601.1"/>
    <property type="molecule type" value="Genomic_DNA"/>
</dbReference>
<evidence type="ECO:0000313" key="1">
    <source>
        <dbReference type="EMBL" id="EBT2271601.1"/>
    </source>
</evidence>
<organism evidence="1">
    <name type="scientific">Salmonella enterica</name>
    <name type="common">Salmonella choleraesuis</name>
    <dbReference type="NCBI Taxonomy" id="28901"/>
    <lineage>
        <taxon>Bacteria</taxon>
        <taxon>Pseudomonadati</taxon>
        <taxon>Pseudomonadota</taxon>
        <taxon>Gammaproteobacteria</taxon>
        <taxon>Enterobacterales</taxon>
        <taxon>Enterobacteriaceae</taxon>
        <taxon>Salmonella</taxon>
    </lineage>
</organism>
<accession>A0A5V1PM95</accession>
<sequence>MPPESRTYCLDYTIHRHRHRKGVPAAMTTYKNRLPPSALMGYISPAPHKTGAGICPPLVITAHNRASGFFTCKASSRHFIRIMAGRMGQPQGWPGSVITGRANPVRLATPEFCPSDGELLKLITEVAPLWPTANSAAIRSRASIPRPKSTAVCLVLIRSHITLVPSCSPCQLTACRYGFQPLWTTSPTISATFSDCLISPRAQRNKPPRRPCPSGAVVHPVNREVWL</sequence>
<name>A0A5V1PM95_SALER</name>
<reference evidence="1" key="1">
    <citation type="submission" date="2018-07" db="EMBL/GenBank/DDBJ databases">
        <authorList>
            <consortium name="PulseNet: The National Subtyping Network for Foodborne Disease Surveillance"/>
            <person name="Tarr C.L."/>
            <person name="Trees E."/>
            <person name="Katz L.S."/>
            <person name="Carleton-Romer H.A."/>
            <person name="Stroika S."/>
            <person name="Kucerova Z."/>
            <person name="Roache K.F."/>
            <person name="Sabol A.L."/>
            <person name="Besser J."/>
            <person name="Gerner-Smidt P."/>
        </authorList>
    </citation>
    <scope>NUCLEOTIDE SEQUENCE</scope>
    <source>
        <strain evidence="1">PNUSAS018280</strain>
    </source>
</reference>
<dbReference type="Pfam" id="PF10554">
    <property type="entry name" value="Phage_ASH"/>
    <property type="match status" value="1"/>
</dbReference>
<evidence type="ECO:0008006" key="2">
    <source>
        <dbReference type="Google" id="ProtNLM"/>
    </source>
</evidence>
<dbReference type="InterPro" id="IPR018880">
    <property type="entry name" value="Phage_P4_Ash"/>
</dbReference>